<dbReference type="AlphaFoldDB" id="A0A4R2M1A9"/>
<dbReference type="InterPro" id="IPR001584">
    <property type="entry name" value="Integrase_cat-core"/>
</dbReference>
<dbReference type="RefSeq" id="WP_131924966.1">
    <property type="nucleotide sequence ID" value="NZ_SLXB01000002.1"/>
</dbReference>
<keyword evidence="2" id="KW-0238">DNA-binding</keyword>
<dbReference type="PROSITE" id="PS50994">
    <property type="entry name" value="INTEGRASE"/>
    <property type="match status" value="1"/>
</dbReference>
<accession>A0A4R2M1A9</accession>
<dbReference type="SUPFAM" id="SSF46689">
    <property type="entry name" value="Homeodomain-like"/>
    <property type="match status" value="1"/>
</dbReference>
<dbReference type="GO" id="GO:0015074">
    <property type="term" value="P:DNA integration"/>
    <property type="evidence" value="ECO:0007669"/>
    <property type="project" value="InterPro"/>
</dbReference>
<dbReference type="InterPro" id="IPR036397">
    <property type="entry name" value="RNaseH_sf"/>
</dbReference>
<evidence type="ECO:0000259" key="1">
    <source>
        <dbReference type="PROSITE" id="PS50994"/>
    </source>
</evidence>
<protein>
    <submittedName>
        <fullName evidence="2">Homeodomain-like domain-containing protein</fullName>
    </submittedName>
</protein>
<name>A0A4R2M1A9_9BACE</name>
<dbReference type="Pfam" id="PF13683">
    <property type="entry name" value="rve_3"/>
    <property type="match status" value="1"/>
</dbReference>
<dbReference type="PANTHER" id="PTHR35004:SF6">
    <property type="entry name" value="TRANSPOSASE"/>
    <property type="match status" value="1"/>
</dbReference>
<reference evidence="2 3" key="1">
    <citation type="submission" date="2019-03" db="EMBL/GenBank/DDBJ databases">
        <title>Genomic Encyclopedia of Type Strains, Phase IV (KMG-IV): sequencing the most valuable type-strain genomes for metagenomic binning, comparative biology and taxonomic classification.</title>
        <authorList>
            <person name="Goeker M."/>
        </authorList>
    </citation>
    <scope>NUCLEOTIDE SEQUENCE [LARGE SCALE GENOMIC DNA]</scope>
    <source>
        <strain evidence="2 3">DSM 23917</strain>
    </source>
</reference>
<evidence type="ECO:0000313" key="3">
    <source>
        <dbReference type="Proteomes" id="UP000295600"/>
    </source>
</evidence>
<feature type="domain" description="Integrase catalytic" evidence="1">
    <location>
        <begin position="133"/>
        <end position="305"/>
    </location>
</feature>
<dbReference type="PANTHER" id="PTHR35004">
    <property type="entry name" value="TRANSPOSASE RV3428C-RELATED"/>
    <property type="match status" value="1"/>
</dbReference>
<sequence length="388" mass="45160">MNNKEEEILRKQAIVLHLQGLSVQEISSQLNRSRQWVYKWIKRHSASPEKENWHQAHSNAPKNIRNRIPNETETAIINIRKELESNPYHQNGAVNIFYKLNETGIKPPSTATINRVIKRNGLQNKSRGKMRKNAEYPSSFINVQQMDLIGPCYLKGGFKFYFYSIMDVETHHAEVYPVKNKSAKSIVPCLIDFGENFQLPDFLQMDNELSFRGSNKHPRSLGLLLKVALSYGVTPVFIPPAEPWRNGVIEKFNHNVEKRFFASRIFSGFEEIKDEAATFSNFHNANHRYGCIRNRTPNQVTDPPEKRWKLSRKIDLNAKIPVEEGSLIFIRFIRSDLKLRILDAVFIVNEELKYSYVMAEIILDKFVLVVSRNHIIFHYFPFAMNLPK</sequence>
<dbReference type="Pfam" id="PF13384">
    <property type="entry name" value="HTH_23"/>
    <property type="match status" value="1"/>
</dbReference>
<dbReference type="InterPro" id="IPR012337">
    <property type="entry name" value="RNaseH-like_sf"/>
</dbReference>
<comment type="caution">
    <text evidence="2">The sequence shown here is derived from an EMBL/GenBank/DDBJ whole genome shotgun (WGS) entry which is preliminary data.</text>
</comment>
<evidence type="ECO:0000313" key="2">
    <source>
        <dbReference type="EMBL" id="TCO95935.1"/>
    </source>
</evidence>
<dbReference type="Gene3D" id="1.10.10.60">
    <property type="entry name" value="Homeodomain-like"/>
    <property type="match status" value="1"/>
</dbReference>
<dbReference type="GO" id="GO:0003677">
    <property type="term" value="F:DNA binding"/>
    <property type="evidence" value="ECO:0007669"/>
    <property type="project" value="UniProtKB-KW"/>
</dbReference>
<proteinExistence type="predicted"/>
<dbReference type="SUPFAM" id="SSF53098">
    <property type="entry name" value="Ribonuclease H-like"/>
    <property type="match status" value="1"/>
</dbReference>
<organism evidence="2 3">
    <name type="scientific">Prevotella heparinolytica</name>
    <dbReference type="NCBI Taxonomy" id="28113"/>
    <lineage>
        <taxon>Bacteria</taxon>
        <taxon>Pseudomonadati</taxon>
        <taxon>Bacteroidota</taxon>
        <taxon>Bacteroidia</taxon>
        <taxon>Bacteroidales</taxon>
        <taxon>Bacteroidaceae</taxon>
        <taxon>Bacteroides</taxon>
    </lineage>
</organism>
<keyword evidence="2" id="KW-0371">Homeobox</keyword>
<dbReference type="EMBL" id="SLXB01000002">
    <property type="protein sequence ID" value="TCO95935.1"/>
    <property type="molecule type" value="Genomic_DNA"/>
</dbReference>
<gene>
    <name evidence="2" type="ORF">EV202_10234</name>
</gene>
<dbReference type="Gene3D" id="3.30.420.10">
    <property type="entry name" value="Ribonuclease H-like superfamily/Ribonuclease H"/>
    <property type="match status" value="1"/>
</dbReference>
<dbReference type="InterPro" id="IPR009057">
    <property type="entry name" value="Homeodomain-like_sf"/>
</dbReference>
<dbReference type="Proteomes" id="UP000295600">
    <property type="component" value="Unassembled WGS sequence"/>
</dbReference>